<reference evidence="1 2" key="1">
    <citation type="submission" date="2020-08" db="EMBL/GenBank/DDBJ databases">
        <title>Sequencing the genomes of 1000 actinobacteria strains.</title>
        <authorList>
            <person name="Klenk H.-P."/>
        </authorList>
    </citation>
    <scope>NUCLEOTIDE SEQUENCE [LARGE SCALE GENOMIC DNA]</scope>
    <source>
        <strain evidence="1 2">DSM 45859</strain>
    </source>
</reference>
<organism evidence="1 2">
    <name type="scientific">Amycolatopsis jiangsuensis</name>
    <dbReference type="NCBI Taxonomy" id="1181879"/>
    <lineage>
        <taxon>Bacteria</taxon>
        <taxon>Bacillati</taxon>
        <taxon>Actinomycetota</taxon>
        <taxon>Actinomycetes</taxon>
        <taxon>Pseudonocardiales</taxon>
        <taxon>Pseudonocardiaceae</taxon>
        <taxon>Amycolatopsis</taxon>
    </lineage>
</organism>
<evidence type="ECO:0000313" key="2">
    <source>
        <dbReference type="Proteomes" id="UP000581769"/>
    </source>
</evidence>
<protein>
    <submittedName>
        <fullName evidence="1">Uncharacterized protein</fullName>
    </submittedName>
</protein>
<sequence length="316" mass="33502">MTDLQGGAGWNNGFVLAGGHTVPAAPNDRGQQNDLVSDVYFSRDGAHWTEAKPDGLHHLGHSVPVAGYRGAAYVLGSSTSTAAIRRIEDRKTWRRTRLAGSKPGEALTAVAAGAHGVVVVGFDRPISVLDNDFIDNRGFDSLRVWHSADGKAFTGPETVEAEGLYDGYVPQVTADADGFTIFGIGKDSSDTIMFSSADDTGWTEDGPGPMTGDEDWIASHDVSPGMLPDSNVDKPEKQHILHVTAWRGWFVATGDSAGAAGVWLSRDAARWDRVPVKANGFDTAGSMITLVNESSAFLSATPRSGTGGVKMWKNTA</sequence>
<dbReference type="AlphaFoldDB" id="A0A840IMG5"/>
<name>A0A840IMG5_9PSEU</name>
<accession>A0A840IMG5</accession>
<proteinExistence type="predicted"/>
<comment type="caution">
    <text evidence="1">The sequence shown here is derived from an EMBL/GenBank/DDBJ whole genome shotgun (WGS) entry which is preliminary data.</text>
</comment>
<dbReference type="Proteomes" id="UP000581769">
    <property type="component" value="Unassembled WGS sequence"/>
</dbReference>
<gene>
    <name evidence="1" type="ORF">BJY18_001011</name>
</gene>
<dbReference type="RefSeq" id="WP_184778078.1">
    <property type="nucleotide sequence ID" value="NZ_JACHMG010000001.1"/>
</dbReference>
<dbReference type="EMBL" id="JACHMG010000001">
    <property type="protein sequence ID" value="MBB4683526.1"/>
    <property type="molecule type" value="Genomic_DNA"/>
</dbReference>
<evidence type="ECO:0000313" key="1">
    <source>
        <dbReference type="EMBL" id="MBB4683526.1"/>
    </source>
</evidence>
<keyword evidence="2" id="KW-1185">Reference proteome</keyword>